<organism evidence="2 3">
    <name type="scientific">Blautia obeum</name>
    <dbReference type="NCBI Taxonomy" id="40520"/>
    <lineage>
        <taxon>Bacteria</taxon>
        <taxon>Bacillati</taxon>
        <taxon>Bacillota</taxon>
        <taxon>Clostridia</taxon>
        <taxon>Lachnospirales</taxon>
        <taxon>Lachnospiraceae</taxon>
        <taxon>Blautia</taxon>
    </lineage>
</organism>
<accession>A0A564UT70</accession>
<sequence>MKVFTDSTIKGRLGVNAIKTKKHLYDYLVFDSTNERNFAVELDMSTDVALYAKLPNGFYISTPVGNCNPDWAIAFYKGKGKAYLFCS</sequence>
<feature type="domain" description="Type III restriction enzyme C-terminal endonuclease" evidence="1">
    <location>
        <begin position="21"/>
        <end position="81"/>
    </location>
</feature>
<dbReference type="EMBL" id="CABHNB010000046">
    <property type="protein sequence ID" value="VUX22853.1"/>
    <property type="molecule type" value="Genomic_DNA"/>
</dbReference>
<evidence type="ECO:0000313" key="2">
    <source>
        <dbReference type="EMBL" id="VUX22853.1"/>
    </source>
</evidence>
<dbReference type="InterPro" id="IPR045572">
    <property type="entry name" value="RE_endonuc_C"/>
</dbReference>
<gene>
    <name evidence="2" type="ORF">ROSSTS7063_03433</name>
</gene>
<reference evidence="2 3" key="1">
    <citation type="submission" date="2019-07" db="EMBL/GenBank/DDBJ databases">
        <authorList>
            <person name="Hibberd C M."/>
            <person name="Gehrig L. J."/>
            <person name="Chang H.-W."/>
            <person name="Venkatesh S."/>
        </authorList>
    </citation>
    <scope>NUCLEOTIDE SEQUENCE [LARGE SCALE GENOMIC DNA]</scope>
    <source>
        <strain evidence="2">Ruminococcus_obeum_SSTS_Bg7063</strain>
    </source>
</reference>
<dbReference type="AlphaFoldDB" id="A0A564UT70"/>
<evidence type="ECO:0000259" key="1">
    <source>
        <dbReference type="Pfam" id="PF19778"/>
    </source>
</evidence>
<keyword evidence="3" id="KW-1185">Reference proteome</keyword>
<dbReference type="GO" id="GO:0015668">
    <property type="term" value="F:type III site-specific deoxyribonuclease activity"/>
    <property type="evidence" value="ECO:0007669"/>
    <property type="project" value="InterPro"/>
</dbReference>
<name>A0A564UT70_9FIRM</name>
<proteinExistence type="predicted"/>
<dbReference type="Proteomes" id="UP000409147">
    <property type="component" value="Unassembled WGS sequence"/>
</dbReference>
<protein>
    <recommendedName>
        <fullName evidence="1">Type III restriction enzyme C-terminal endonuclease domain-containing protein</fullName>
    </recommendedName>
</protein>
<dbReference type="Pfam" id="PF19778">
    <property type="entry name" value="RE_endonuc"/>
    <property type="match status" value="1"/>
</dbReference>
<evidence type="ECO:0000313" key="3">
    <source>
        <dbReference type="Proteomes" id="UP000409147"/>
    </source>
</evidence>